<keyword evidence="2" id="KW-1185">Reference proteome</keyword>
<evidence type="ECO:0000313" key="2">
    <source>
        <dbReference type="Proteomes" id="UP001056778"/>
    </source>
</evidence>
<gene>
    <name evidence="1" type="ORF">MML48_7g00017805</name>
</gene>
<organism evidence="1 2">
    <name type="scientific">Holotrichia oblita</name>
    <name type="common">Chafer beetle</name>
    <dbReference type="NCBI Taxonomy" id="644536"/>
    <lineage>
        <taxon>Eukaryota</taxon>
        <taxon>Metazoa</taxon>
        <taxon>Ecdysozoa</taxon>
        <taxon>Arthropoda</taxon>
        <taxon>Hexapoda</taxon>
        <taxon>Insecta</taxon>
        <taxon>Pterygota</taxon>
        <taxon>Neoptera</taxon>
        <taxon>Endopterygota</taxon>
        <taxon>Coleoptera</taxon>
        <taxon>Polyphaga</taxon>
        <taxon>Scarabaeiformia</taxon>
        <taxon>Scarabaeidae</taxon>
        <taxon>Melolonthinae</taxon>
        <taxon>Holotrichia</taxon>
    </lineage>
</organism>
<comment type="caution">
    <text evidence="1">The sequence shown here is derived from an EMBL/GenBank/DDBJ whole genome shotgun (WGS) entry which is preliminary data.</text>
</comment>
<sequence length="197" mass="23412">MHRRELAYQERAIRRVEATAPPMSTRTSWALKKPWRYSDRSTDVLSRPAEEFENDQTLEAMWAMKAFEHAEIYFNILCSVDPRLLKLTPVDDTIYKIFREEFPTLDVRIINEDELKSGKGKAKWRPFCERFKKVVEDYSYGTLLRADASKDYTQENSMLVTRIQFYAVELARNREGVNDDIRWKFRPKPEESETKDV</sequence>
<evidence type="ECO:0000313" key="1">
    <source>
        <dbReference type="EMBL" id="KAI4457588.1"/>
    </source>
</evidence>
<name>A0ACB9SQJ5_HOLOL</name>
<accession>A0ACB9SQJ5</accession>
<reference evidence="1" key="1">
    <citation type="submission" date="2022-04" db="EMBL/GenBank/DDBJ databases">
        <title>Chromosome-scale genome assembly of Holotrichia oblita Faldermann.</title>
        <authorList>
            <person name="Rongchong L."/>
        </authorList>
    </citation>
    <scope>NUCLEOTIDE SEQUENCE</scope>
    <source>
        <strain evidence="1">81SQS9</strain>
    </source>
</reference>
<dbReference type="Proteomes" id="UP001056778">
    <property type="component" value="Chromosome 7"/>
</dbReference>
<proteinExistence type="predicted"/>
<protein>
    <submittedName>
        <fullName evidence="1">Protein pbdc1</fullName>
    </submittedName>
</protein>
<dbReference type="EMBL" id="CM043021">
    <property type="protein sequence ID" value="KAI4457588.1"/>
    <property type="molecule type" value="Genomic_DNA"/>
</dbReference>